<organism evidence="2 4">
    <name type="scientific">Medicago truncatula</name>
    <name type="common">Barrel medic</name>
    <name type="synonym">Medicago tribuloides</name>
    <dbReference type="NCBI Taxonomy" id="3880"/>
    <lineage>
        <taxon>Eukaryota</taxon>
        <taxon>Viridiplantae</taxon>
        <taxon>Streptophyta</taxon>
        <taxon>Embryophyta</taxon>
        <taxon>Tracheophyta</taxon>
        <taxon>Spermatophyta</taxon>
        <taxon>Magnoliopsida</taxon>
        <taxon>eudicotyledons</taxon>
        <taxon>Gunneridae</taxon>
        <taxon>Pentapetalae</taxon>
        <taxon>rosids</taxon>
        <taxon>fabids</taxon>
        <taxon>Fabales</taxon>
        <taxon>Fabaceae</taxon>
        <taxon>Papilionoideae</taxon>
        <taxon>50 kb inversion clade</taxon>
        <taxon>NPAAA clade</taxon>
        <taxon>Hologalegina</taxon>
        <taxon>IRL clade</taxon>
        <taxon>Trifolieae</taxon>
        <taxon>Medicago</taxon>
    </lineage>
</organism>
<dbReference type="AlphaFoldDB" id="A0A072TU17"/>
<dbReference type="EMBL" id="CM001224">
    <property type="protein sequence ID" value="KEH20686.1"/>
    <property type="molecule type" value="Genomic_DNA"/>
</dbReference>
<protein>
    <submittedName>
        <fullName evidence="2 3">Uncharacterized protein</fullName>
    </submittedName>
</protein>
<gene>
    <name evidence="2" type="ordered locus">MTR_8g087535</name>
</gene>
<feature type="region of interest" description="Disordered" evidence="1">
    <location>
        <begin position="43"/>
        <end position="80"/>
    </location>
</feature>
<reference evidence="2 4" key="2">
    <citation type="journal article" date="2014" name="BMC Genomics">
        <title>An improved genome release (version Mt4.0) for the model legume Medicago truncatula.</title>
        <authorList>
            <person name="Tang H."/>
            <person name="Krishnakumar V."/>
            <person name="Bidwell S."/>
            <person name="Rosen B."/>
            <person name="Chan A."/>
            <person name="Zhou S."/>
            <person name="Gentzbittel L."/>
            <person name="Childs K.L."/>
            <person name="Yandell M."/>
            <person name="Gundlach H."/>
            <person name="Mayer K.F."/>
            <person name="Schwartz D.C."/>
            <person name="Town C.D."/>
        </authorList>
    </citation>
    <scope>GENOME REANNOTATION</scope>
    <source>
        <strain evidence="2">A17</strain>
        <strain evidence="3 4">cv. Jemalong A17</strain>
    </source>
</reference>
<name>A0A072TU17_MEDTR</name>
<dbReference type="Proteomes" id="UP000002051">
    <property type="component" value="Chromosome 8"/>
</dbReference>
<evidence type="ECO:0000313" key="4">
    <source>
        <dbReference type="Proteomes" id="UP000002051"/>
    </source>
</evidence>
<reference evidence="2 4" key="1">
    <citation type="journal article" date="2011" name="Nature">
        <title>The Medicago genome provides insight into the evolution of rhizobial symbioses.</title>
        <authorList>
            <person name="Young N.D."/>
            <person name="Debelle F."/>
            <person name="Oldroyd G.E."/>
            <person name="Geurts R."/>
            <person name="Cannon S.B."/>
            <person name="Udvardi M.K."/>
            <person name="Benedito V.A."/>
            <person name="Mayer K.F."/>
            <person name="Gouzy J."/>
            <person name="Schoof H."/>
            <person name="Van de Peer Y."/>
            <person name="Proost S."/>
            <person name="Cook D.R."/>
            <person name="Meyers B.C."/>
            <person name="Spannagl M."/>
            <person name="Cheung F."/>
            <person name="De Mita S."/>
            <person name="Krishnakumar V."/>
            <person name="Gundlach H."/>
            <person name="Zhou S."/>
            <person name="Mudge J."/>
            <person name="Bharti A.K."/>
            <person name="Murray J.D."/>
            <person name="Naoumkina M.A."/>
            <person name="Rosen B."/>
            <person name="Silverstein K.A."/>
            <person name="Tang H."/>
            <person name="Rombauts S."/>
            <person name="Zhao P.X."/>
            <person name="Zhou P."/>
            <person name="Barbe V."/>
            <person name="Bardou P."/>
            <person name="Bechner M."/>
            <person name="Bellec A."/>
            <person name="Berger A."/>
            <person name="Berges H."/>
            <person name="Bidwell S."/>
            <person name="Bisseling T."/>
            <person name="Choisne N."/>
            <person name="Couloux A."/>
            <person name="Denny R."/>
            <person name="Deshpande S."/>
            <person name="Dai X."/>
            <person name="Doyle J.J."/>
            <person name="Dudez A.M."/>
            <person name="Farmer A.D."/>
            <person name="Fouteau S."/>
            <person name="Franken C."/>
            <person name="Gibelin C."/>
            <person name="Gish J."/>
            <person name="Goldstein S."/>
            <person name="Gonzalez A.J."/>
            <person name="Green P.J."/>
            <person name="Hallab A."/>
            <person name="Hartog M."/>
            <person name="Hua A."/>
            <person name="Humphray S.J."/>
            <person name="Jeong D.H."/>
            <person name="Jing Y."/>
            <person name="Jocker A."/>
            <person name="Kenton S.M."/>
            <person name="Kim D.J."/>
            <person name="Klee K."/>
            <person name="Lai H."/>
            <person name="Lang C."/>
            <person name="Lin S."/>
            <person name="Macmil S.L."/>
            <person name="Magdelenat G."/>
            <person name="Matthews L."/>
            <person name="McCorrison J."/>
            <person name="Monaghan E.L."/>
            <person name="Mun J.H."/>
            <person name="Najar F.Z."/>
            <person name="Nicholson C."/>
            <person name="Noirot C."/>
            <person name="O'Bleness M."/>
            <person name="Paule C.R."/>
            <person name="Poulain J."/>
            <person name="Prion F."/>
            <person name="Qin B."/>
            <person name="Qu C."/>
            <person name="Retzel E.F."/>
            <person name="Riddle C."/>
            <person name="Sallet E."/>
            <person name="Samain S."/>
            <person name="Samson N."/>
            <person name="Sanders I."/>
            <person name="Saurat O."/>
            <person name="Scarpelli C."/>
            <person name="Schiex T."/>
            <person name="Segurens B."/>
            <person name="Severin A.J."/>
            <person name="Sherrier D.J."/>
            <person name="Shi R."/>
            <person name="Sims S."/>
            <person name="Singer S.R."/>
            <person name="Sinharoy S."/>
            <person name="Sterck L."/>
            <person name="Viollet A."/>
            <person name="Wang B.B."/>
            <person name="Wang K."/>
            <person name="Wang M."/>
            <person name="Wang X."/>
            <person name="Warfsmann J."/>
            <person name="Weissenbach J."/>
            <person name="White D.D."/>
            <person name="White J.D."/>
            <person name="Wiley G.B."/>
            <person name="Wincker P."/>
            <person name="Xing Y."/>
            <person name="Yang L."/>
            <person name="Yao Z."/>
            <person name="Ying F."/>
            <person name="Zhai J."/>
            <person name="Zhou L."/>
            <person name="Zuber A."/>
            <person name="Denarie J."/>
            <person name="Dixon R.A."/>
            <person name="May G.D."/>
            <person name="Schwartz D.C."/>
            <person name="Rogers J."/>
            <person name="Quetier F."/>
            <person name="Town C.D."/>
            <person name="Roe B.A."/>
        </authorList>
    </citation>
    <scope>NUCLEOTIDE SEQUENCE [LARGE SCALE GENOMIC DNA]</scope>
    <source>
        <strain evidence="2">A17</strain>
        <strain evidence="3 4">cv. Jemalong A17</strain>
    </source>
</reference>
<accession>A0A072TU17</accession>
<sequence>MNFPAERNLENDTRTTNEARLKEISMLINIDKTSNANTTILLNRDSVHPRNNSQNQFQKQEYEVNQSTQDTKKEDSIKKFRTHHRDLKIKTNSTKAGIQLGFTPKLGAQ</sequence>
<reference evidence="3" key="3">
    <citation type="submission" date="2015-04" db="UniProtKB">
        <authorList>
            <consortium name="EnsemblPlants"/>
        </authorList>
    </citation>
    <scope>IDENTIFICATION</scope>
    <source>
        <strain evidence="3">cv. Jemalong A17</strain>
    </source>
</reference>
<proteinExistence type="predicted"/>
<feature type="compositionally biased region" description="Polar residues" evidence="1">
    <location>
        <begin position="49"/>
        <end position="69"/>
    </location>
</feature>
<evidence type="ECO:0000313" key="3">
    <source>
        <dbReference type="EnsemblPlants" id="KEH20686"/>
    </source>
</evidence>
<evidence type="ECO:0000256" key="1">
    <source>
        <dbReference type="SAM" id="MobiDB-lite"/>
    </source>
</evidence>
<dbReference type="HOGENOM" id="CLU_2187900_0_0_1"/>
<evidence type="ECO:0000313" key="2">
    <source>
        <dbReference type="EMBL" id="KEH20686.1"/>
    </source>
</evidence>
<dbReference type="EnsemblPlants" id="KEH20686">
    <property type="protein sequence ID" value="KEH20686"/>
    <property type="gene ID" value="MTR_8g087535"/>
</dbReference>
<keyword evidence="4" id="KW-1185">Reference proteome</keyword>